<sequence>MKIICIGQNYREHIKELGSKVPEKPVFFCKPDTALLIRNRPFYIPDFSQELHYETELVLRICKVGKNIAPKFAPDYYDAYTLGFDFTARDIQRHCRQEGLPWEICKAFDNSAAIGQFIPKAEFPQGPDQLHFEMKKNGETCQKGNTADMIFKVDEIISYVSKFFTLRTGDYIFTGTPPGVGSVKIGDKLEAFLEGTSVLRCPIK</sequence>
<gene>
    <name evidence="3" type="ORF">IAB08_02460</name>
</gene>
<evidence type="ECO:0000256" key="1">
    <source>
        <dbReference type="ARBA" id="ARBA00022723"/>
    </source>
</evidence>
<name>A0A9D9H284_9BACT</name>
<dbReference type="Pfam" id="PF01557">
    <property type="entry name" value="FAA_hydrolase"/>
    <property type="match status" value="1"/>
</dbReference>
<proteinExistence type="predicted"/>
<dbReference type="GO" id="GO:0018773">
    <property type="term" value="F:acetylpyruvate hydrolase activity"/>
    <property type="evidence" value="ECO:0007669"/>
    <property type="project" value="TreeGrafter"/>
</dbReference>
<dbReference type="EMBL" id="JADIMZ010000033">
    <property type="protein sequence ID" value="MBO8432143.1"/>
    <property type="molecule type" value="Genomic_DNA"/>
</dbReference>
<protein>
    <submittedName>
        <fullName evidence="3">Fumarylacetoacetate hydrolase family protein</fullName>
    </submittedName>
</protein>
<keyword evidence="3" id="KW-0378">Hydrolase</keyword>
<accession>A0A9D9H284</accession>
<dbReference type="Proteomes" id="UP000823612">
    <property type="component" value="Unassembled WGS sequence"/>
</dbReference>
<dbReference type="PANTHER" id="PTHR11820:SF7">
    <property type="entry name" value="ACYLPYRUVASE FAHD1, MITOCHONDRIAL"/>
    <property type="match status" value="1"/>
</dbReference>
<dbReference type="SUPFAM" id="SSF56529">
    <property type="entry name" value="FAH"/>
    <property type="match status" value="1"/>
</dbReference>
<organism evidence="3 4">
    <name type="scientific">Candidatus Pullibacteroides excrementavium</name>
    <dbReference type="NCBI Taxonomy" id="2840905"/>
    <lineage>
        <taxon>Bacteria</taxon>
        <taxon>Pseudomonadati</taxon>
        <taxon>Bacteroidota</taxon>
        <taxon>Bacteroidia</taxon>
        <taxon>Bacteroidales</taxon>
        <taxon>Candidatus Pullibacteroides</taxon>
    </lineage>
</organism>
<dbReference type="GO" id="GO:0046872">
    <property type="term" value="F:metal ion binding"/>
    <property type="evidence" value="ECO:0007669"/>
    <property type="project" value="UniProtKB-KW"/>
</dbReference>
<reference evidence="3" key="1">
    <citation type="submission" date="2020-10" db="EMBL/GenBank/DDBJ databases">
        <authorList>
            <person name="Gilroy R."/>
        </authorList>
    </citation>
    <scope>NUCLEOTIDE SEQUENCE</scope>
    <source>
        <strain evidence="3">2889</strain>
    </source>
</reference>
<dbReference type="Gene3D" id="3.90.850.10">
    <property type="entry name" value="Fumarylacetoacetase-like, C-terminal domain"/>
    <property type="match status" value="1"/>
</dbReference>
<keyword evidence="1" id="KW-0479">Metal-binding</keyword>
<comment type="caution">
    <text evidence="3">The sequence shown here is derived from an EMBL/GenBank/DDBJ whole genome shotgun (WGS) entry which is preliminary data.</text>
</comment>
<dbReference type="InterPro" id="IPR036663">
    <property type="entry name" value="Fumarylacetoacetase_C_sf"/>
</dbReference>
<feature type="domain" description="Fumarylacetoacetase-like C-terminal" evidence="2">
    <location>
        <begin position="2"/>
        <end position="203"/>
    </location>
</feature>
<dbReference type="AlphaFoldDB" id="A0A9D9H284"/>
<evidence type="ECO:0000313" key="4">
    <source>
        <dbReference type="Proteomes" id="UP000823612"/>
    </source>
</evidence>
<dbReference type="InterPro" id="IPR011234">
    <property type="entry name" value="Fumarylacetoacetase-like_C"/>
</dbReference>
<dbReference type="PANTHER" id="PTHR11820">
    <property type="entry name" value="ACYLPYRUVASE"/>
    <property type="match status" value="1"/>
</dbReference>
<reference evidence="3" key="2">
    <citation type="journal article" date="2021" name="PeerJ">
        <title>Extensive microbial diversity within the chicken gut microbiome revealed by metagenomics and culture.</title>
        <authorList>
            <person name="Gilroy R."/>
            <person name="Ravi A."/>
            <person name="Getino M."/>
            <person name="Pursley I."/>
            <person name="Horton D.L."/>
            <person name="Alikhan N.F."/>
            <person name="Baker D."/>
            <person name="Gharbi K."/>
            <person name="Hall N."/>
            <person name="Watson M."/>
            <person name="Adriaenssens E.M."/>
            <person name="Foster-Nyarko E."/>
            <person name="Jarju S."/>
            <person name="Secka A."/>
            <person name="Antonio M."/>
            <person name="Oren A."/>
            <person name="Chaudhuri R.R."/>
            <person name="La Ragione R."/>
            <person name="Hildebrand F."/>
            <person name="Pallen M.J."/>
        </authorList>
    </citation>
    <scope>NUCLEOTIDE SEQUENCE</scope>
    <source>
        <strain evidence="3">2889</strain>
    </source>
</reference>
<evidence type="ECO:0000313" key="3">
    <source>
        <dbReference type="EMBL" id="MBO8432143.1"/>
    </source>
</evidence>
<evidence type="ECO:0000259" key="2">
    <source>
        <dbReference type="Pfam" id="PF01557"/>
    </source>
</evidence>